<evidence type="ECO:0000256" key="11">
    <source>
        <dbReference type="SAM" id="Phobius"/>
    </source>
</evidence>
<dbReference type="InterPro" id="IPR051653">
    <property type="entry name" value="E3_ligase_sorting_rcpt"/>
</dbReference>
<keyword evidence="4 11" id="KW-0812">Transmembrane</keyword>
<dbReference type="SUPFAM" id="SSF57850">
    <property type="entry name" value="RING/U-box"/>
    <property type="match status" value="1"/>
</dbReference>
<dbReference type="GO" id="GO:0061630">
    <property type="term" value="F:ubiquitin protein ligase activity"/>
    <property type="evidence" value="ECO:0007669"/>
    <property type="project" value="UniProtKB-EC"/>
</dbReference>
<dbReference type="STRING" id="4829.A0A168QZX4"/>
<dbReference type="Proteomes" id="UP000078561">
    <property type="component" value="Unassembled WGS sequence"/>
</dbReference>
<dbReference type="PANTHER" id="PTHR47168">
    <property type="entry name" value="RING ZINC FINGER DOMAIN SUPERFAMILY PROTEIN-RELATED"/>
    <property type="match status" value="1"/>
</dbReference>
<dbReference type="OrthoDB" id="8062037at2759"/>
<feature type="transmembrane region" description="Helical" evidence="11">
    <location>
        <begin position="312"/>
        <end position="338"/>
    </location>
</feature>
<dbReference type="PANTHER" id="PTHR47168:SF1">
    <property type="entry name" value="OS02G0798600 PROTEIN"/>
    <property type="match status" value="1"/>
</dbReference>
<keyword evidence="9 11" id="KW-0472">Membrane</keyword>
<organism evidence="13">
    <name type="scientific">Absidia glauca</name>
    <name type="common">Pin mould</name>
    <dbReference type="NCBI Taxonomy" id="4829"/>
    <lineage>
        <taxon>Eukaryota</taxon>
        <taxon>Fungi</taxon>
        <taxon>Fungi incertae sedis</taxon>
        <taxon>Mucoromycota</taxon>
        <taxon>Mucoromycotina</taxon>
        <taxon>Mucoromycetes</taxon>
        <taxon>Mucorales</taxon>
        <taxon>Cunninghamellaceae</taxon>
        <taxon>Absidia</taxon>
    </lineage>
</organism>
<dbReference type="Gene3D" id="3.50.30.30">
    <property type="match status" value="1"/>
</dbReference>
<comment type="subcellular location">
    <subcellularLocation>
        <location evidence="2">Membrane</location>
        <topology evidence="2">Single-pass membrane protein</topology>
    </subcellularLocation>
</comment>
<sequence>MAHCKENSAIFKSRREVGHNDSNFWDSPPLFSFPNMIPGKWFYITSPSRHNHVLTVVNVSFEPQTRVELRPNINGPHQLWIMDPHGYIINKHSGCVLAVKAIPKKRSVQDQTIMQARRQKISEAKAQLWEWIEADDLDGASGGSDTNSHSSCYYYLRLRAFSDLYLADKDVPAFGEHKATNQTYVDRLAAFGPRISDTEDSLTGYLMAPPSLDLRHGCEVMEPPSDKWIALIERGNCSFIDKVRSMQQSGAIAVVVGDKYYNGWVTMYAPGDTSDVQIPSVFVAQRQYQSLLQQSELFKHPMEVRMEKDDMLTWPLLDMLLVVVLSPAVMMLFIYTTWRMRQRQQRKEELAPTDFVTKLPLRTFKKDKLKDENGDEPMYRHVECAICLEDYIDGDVLRVLPCKHDFHSVCIDAWLTGHKKFCPVCKFDVCRKEANENTPLLPV</sequence>
<dbReference type="PROSITE" id="PS50089">
    <property type="entry name" value="ZF_RING_2"/>
    <property type="match status" value="1"/>
</dbReference>
<dbReference type="SMART" id="SM00184">
    <property type="entry name" value="RING"/>
    <property type="match status" value="1"/>
</dbReference>
<dbReference type="EC" id="2.3.2.27" evidence="3"/>
<evidence type="ECO:0000256" key="10">
    <source>
        <dbReference type="PROSITE-ProRule" id="PRU00175"/>
    </source>
</evidence>
<dbReference type="InterPro" id="IPR003137">
    <property type="entry name" value="PA_domain"/>
</dbReference>
<keyword evidence="7" id="KW-0862">Zinc</keyword>
<evidence type="ECO:0000256" key="4">
    <source>
        <dbReference type="ARBA" id="ARBA00022692"/>
    </source>
</evidence>
<evidence type="ECO:0000313" key="14">
    <source>
        <dbReference type="Proteomes" id="UP000078561"/>
    </source>
</evidence>
<dbReference type="AlphaFoldDB" id="A0A168QZX4"/>
<dbReference type="InterPro" id="IPR035992">
    <property type="entry name" value="Ricin_B-like_lectins"/>
</dbReference>
<evidence type="ECO:0000256" key="5">
    <source>
        <dbReference type="ARBA" id="ARBA00022723"/>
    </source>
</evidence>
<feature type="domain" description="RING-type" evidence="12">
    <location>
        <begin position="384"/>
        <end position="426"/>
    </location>
</feature>
<dbReference type="Gene3D" id="3.30.40.10">
    <property type="entry name" value="Zinc/RING finger domain, C3HC4 (zinc finger)"/>
    <property type="match status" value="1"/>
</dbReference>
<dbReference type="Pfam" id="PF02225">
    <property type="entry name" value="PA"/>
    <property type="match status" value="1"/>
</dbReference>
<comment type="catalytic activity">
    <reaction evidence="1">
        <text>S-ubiquitinyl-[E2 ubiquitin-conjugating enzyme]-L-cysteine + [acceptor protein]-L-lysine = [E2 ubiquitin-conjugating enzyme]-L-cysteine + N(6)-ubiquitinyl-[acceptor protein]-L-lysine.</text>
        <dbReference type="EC" id="2.3.2.27"/>
    </reaction>
</comment>
<proteinExistence type="predicted"/>
<dbReference type="InterPro" id="IPR001841">
    <property type="entry name" value="Znf_RING"/>
</dbReference>
<evidence type="ECO:0000259" key="12">
    <source>
        <dbReference type="PROSITE" id="PS50089"/>
    </source>
</evidence>
<evidence type="ECO:0000256" key="9">
    <source>
        <dbReference type="ARBA" id="ARBA00023136"/>
    </source>
</evidence>
<evidence type="ECO:0000256" key="6">
    <source>
        <dbReference type="ARBA" id="ARBA00022771"/>
    </source>
</evidence>
<evidence type="ECO:0000256" key="3">
    <source>
        <dbReference type="ARBA" id="ARBA00012483"/>
    </source>
</evidence>
<evidence type="ECO:0000256" key="7">
    <source>
        <dbReference type="ARBA" id="ARBA00022833"/>
    </source>
</evidence>
<dbReference type="Gene3D" id="2.80.10.50">
    <property type="match status" value="1"/>
</dbReference>
<dbReference type="FunCoup" id="A0A168QZX4">
    <property type="interactions" value="459"/>
</dbReference>
<dbReference type="SUPFAM" id="SSF50370">
    <property type="entry name" value="Ricin B-like lectins"/>
    <property type="match status" value="1"/>
</dbReference>
<keyword evidence="6 10" id="KW-0863">Zinc-finger</keyword>
<dbReference type="InParanoid" id="A0A168QZX4"/>
<accession>A0A168QZX4</accession>
<dbReference type="EMBL" id="LT554473">
    <property type="protein sequence ID" value="SAM05855.1"/>
    <property type="molecule type" value="Genomic_DNA"/>
</dbReference>
<dbReference type="Pfam" id="PF13639">
    <property type="entry name" value="zf-RING_2"/>
    <property type="match status" value="1"/>
</dbReference>
<evidence type="ECO:0000256" key="1">
    <source>
        <dbReference type="ARBA" id="ARBA00000900"/>
    </source>
</evidence>
<name>A0A168QZX4_ABSGL</name>
<dbReference type="FunFam" id="3.30.40.10:FF:000388">
    <property type="entry name" value="Putative RING zinc finger domain superfamily protein"/>
    <property type="match status" value="1"/>
</dbReference>
<keyword evidence="5" id="KW-0479">Metal-binding</keyword>
<gene>
    <name evidence="13" type="primary">ABSGL_11730.1 scaffold 12318</name>
</gene>
<evidence type="ECO:0000313" key="13">
    <source>
        <dbReference type="EMBL" id="SAM05855.1"/>
    </source>
</evidence>
<dbReference type="InterPro" id="IPR013083">
    <property type="entry name" value="Znf_RING/FYVE/PHD"/>
</dbReference>
<evidence type="ECO:0000256" key="2">
    <source>
        <dbReference type="ARBA" id="ARBA00004167"/>
    </source>
</evidence>
<dbReference type="SUPFAM" id="SSF52025">
    <property type="entry name" value="PA domain"/>
    <property type="match status" value="1"/>
</dbReference>
<reference evidence="13" key="1">
    <citation type="submission" date="2016-04" db="EMBL/GenBank/DDBJ databases">
        <authorList>
            <person name="Evans L.H."/>
            <person name="Alamgir A."/>
            <person name="Owens N."/>
            <person name="Weber N.D."/>
            <person name="Virtaneva K."/>
            <person name="Barbian K."/>
            <person name="Babar A."/>
            <person name="Rosenke K."/>
        </authorList>
    </citation>
    <scope>NUCLEOTIDE SEQUENCE [LARGE SCALE GENOMIC DNA]</scope>
    <source>
        <strain evidence="13">CBS 101.48</strain>
    </source>
</reference>
<keyword evidence="14" id="KW-1185">Reference proteome</keyword>
<evidence type="ECO:0000256" key="8">
    <source>
        <dbReference type="ARBA" id="ARBA00022989"/>
    </source>
</evidence>
<dbReference type="GO" id="GO:0016020">
    <property type="term" value="C:membrane"/>
    <property type="evidence" value="ECO:0007669"/>
    <property type="project" value="UniProtKB-SubCell"/>
</dbReference>
<dbReference type="InterPro" id="IPR046450">
    <property type="entry name" value="PA_dom_sf"/>
</dbReference>
<dbReference type="GO" id="GO:0008270">
    <property type="term" value="F:zinc ion binding"/>
    <property type="evidence" value="ECO:0007669"/>
    <property type="project" value="UniProtKB-KW"/>
</dbReference>
<protein>
    <recommendedName>
        <fullName evidence="3">RING-type E3 ubiquitin transferase</fullName>
        <ecNumber evidence="3">2.3.2.27</ecNumber>
    </recommendedName>
</protein>
<keyword evidence="8 11" id="KW-1133">Transmembrane helix</keyword>